<dbReference type="HAMAP" id="MF_01151">
    <property type="entry name" value="GrpE"/>
    <property type="match status" value="1"/>
</dbReference>
<keyword evidence="3 4" id="KW-0346">Stress response</keyword>
<dbReference type="SUPFAM" id="SSF58014">
    <property type="entry name" value="Coiled-coil domain of nucleotide exchange factor GrpE"/>
    <property type="match status" value="1"/>
</dbReference>
<keyword evidence="6" id="KW-0175">Coiled coil</keyword>
<dbReference type="AlphaFoldDB" id="A0A2V2NFF9"/>
<dbReference type="Gene3D" id="2.30.22.10">
    <property type="entry name" value="Head domain of nucleotide exchange factor GrpE"/>
    <property type="match status" value="1"/>
</dbReference>
<evidence type="ECO:0000313" key="8">
    <source>
        <dbReference type="EMBL" id="PWR75108.1"/>
    </source>
</evidence>
<organism evidence="8 9">
    <name type="scientific">Methanospirillum stamsii</name>
    <dbReference type="NCBI Taxonomy" id="1277351"/>
    <lineage>
        <taxon>Archaea</taxon>
        <taxon>Methanobacteriati</taxon>
        <taxon>Methanobacteriota</taxon>
        <taxon>Stenosarchaea group</taxon>
        <taxon>Methanomicrobia</taxon>
        <taxon>Methanomicrobiales</taxon>
        <taxon>Methanospirillaceae</taxon>
        <taxon>Methanospirillum</taxon>
    </lineage>
</organism>
<dbReference type="InterPro" id="IPR000740">
    <property type="entry name" value="GrpE"/>
</dbReference>
<evidence type="ECO:0000256" key="5">
    <source>
        <dbReference type="RuleBase" id="RU004478"/>
    </source>
</evidence>
<name>A0A2V2NFF9_9EURY</name>
<evidence type="ECO:0000313" key="9">
    <source>
        <dbReference type="Proteomes" id="UP000245934"/>
    </source>
</evidence>
<comment type="subunit">
    <text evidence="3">Homodimer.</text>
</comment>
<dbReference type="OrthoDB" id="372230at2157"/>
<proteinExistence type="inferred from homology"/>
<comment type="function">
    <text evidence="3 4">Participates actively in the response to hyperosmotic and heat shock by preventing the aggregation of stress-denatured proteins, in association with DnaK and GrpE. It is the nucleotide exchange factor for DnaK and may function as a thermosensor. Unfolded proteins bind initially to DnaJ; upon interaction with the DnaJ-bound protein, DnaK hydrolyzes its bound ATP, resulting in the formation of a stable complex. GrpE releases ADP from DnaK; ATP binding to DnaK triggers the release of the substrate protein, thus completing the reaction cycle. Several rounds of ATP-dependent interactions between DnaJ, DnaK and GrpE are required for fully efficient folding.</text>
</comment>
<evidence type="ECO:0000256" key="1">
    <source>
        <dbReference type="ARBA" id="ARBA00009054"/>
    </source>
</evidence>
<evidence type="ECO:0000256" key="3">
    <source>
        <dbReference type="HAMAP-Rule" id="MF_01151"/>
    </source>
</evidence>
<comment type="subcellular location">
    <subcellularLocation>
        <location evidence="3">Cytoplasm</location>
    </subcellularLocation>
</comment>
<evidence type="ECO:0000256" key="2">
    <source>
        <dbReference type="ARBA" id="ARBA00023186"/>
    </source>
</evidence>
<dbReference type="GO" id="GO:0051087">
    <property type="term" value="F:protein-folding chaperone binding"/>
    <property type="evidence" value="ECO:0007669"/>
    <property type="project" value="InterPro"/>
</dbReference>
<dbReference type="GO" id="GO:0006457">
    <property type="term" value="P:protein folding"/>
    <property type="evidence" value="ECO:0007669"/>
    <property type="project" value="InterPro"/>
</dbReference>
<comment type="similarity">
    <text evidence="1 3 5">Belongs to the GrpE family.</text>
</comment>
<dbReference type="InterPro" id="IPR009012">
    <property type="entry name" value="GrpE_head"/>
</dbReference>
<sequence length="183" mass="20606">MNDSADTPNEQKSEMNQEDGGNLIPEGSPPEEEKSPLELLKAEYDELNEKYLRLAADFENFRKRSVRDVEQRITQSLGQFAKDMLEVADSLDRAIQAEGGSHEGLTQIQKLLVQVMKRQGIESYESVGEKFDPTRHEAIAMIPSPKEEGIICDQVCRGYCLKDKIIRPAQVVVSQGSVSEERH</sequence>
<keyword evidence="9" id="KW-1185">Reference proteome</keyword>
<dbReference type="InterPro" id="IPR013805">
    <property type="entry name" value="GrpE_CC"/>
</dbReference>
<protein>
    <recommendedName>
        <fullName evidence="3 4">Protein GrpE</fullName>
    </recommendedName>
    <alternativeName>
        <fullName evidence="3">HSP-70 cofactor</fullName>
    </alternativeName>
</protein>
<keyword evidence="3" id="KW-0963">Cytoplasm</keyword>
<evidence type="ECO:0000256" key="7">
    <source>
        <dbReference type="SAM" id="MobiDB-lite"/>
    </source>
</evidence>
<comment type="caution">
    <text evidence="8">The sequence shown here is derived from an EMBL/GenBank/DDBJ whole genome shotgun (WGS) entry which is preliminary data.</text>
</comment>
<dbReference type="EMBL" id="QGMZ01000013">
    <property type="protein sequence ID" value="PWR75108.1"/>
    <property type="molecule type" value="Genomic_DNA"/>
</dbReference>
<keyword evidence="2 3" id="KW-0143">Chaperone</keyword>
<dbReference type="PROSITE" id="PS01071">
    <property type="entry name" value="GRPE"/>
    <property type="match status" value="1"/>
</dbReference>
<dbReference type="PANTHER" id="PTHR21237">
    <property type="entry name" value="GRPE PROTEIN"/>
    <property type="match status" value="1"/>
</dbReference>
<evidence type="ECO:0000256" key="4">
    <source>
        <dbReference type="RuleBase" id="RU000639"/>
    </source>
</evidence>
<dbReference type="GO" id="GO:0042803">
    <property type="term" value="F:protein homodimerization activity"/>
    <property type="evidence" value="ECO:0007669"/>
    <property type="project" value="InterPro"/>
</dbReference>
<dbReference type="PANTHER" id="PTHR21237:SF23">
    <property type="entry name" value="GRPE PROTEIN HOMOLOG, MITOCHONDRIAL"/>
    <property type="match status" value="1"/>
</dbReference>
<dbReference type="RefSeq" id="WP_109940302.1">
    <property type="nucleotide sequence ID" value="NZ_CP176366.1"/>
</dbReference>
<dbReference type="SUPFAM" id="SSF51064">
    <property type="entry name" value="Head domain of nucleotide exchange factor GrpE"/>
    <property type="match status" value="1"/>
</dbReference>
<dbReference type="GO" id="GO:0051082">
    <property type="term" value="F:unfolded protein binding"/>
    <property type="evidence" value="ECO:0007669"/>
    <property type="project" value="TreeGrafter"/>
</dbReference>
<accession>A0A2V2NFF9</accession>
<reference evidence="8 9" key="1">
    <citation type="submission" date="2018-05" db="EMBL/GenBank/DDBJ databases">
        <title>Draft genome of Methanospirillum stamsii Pt1.</title>
        <authorList>
            <person name="Dueholm M.S."/>
            <person name="Nielsen P.H."/>
            <person name="Bakmann L.F."/>
            <person name="Otzen D.E."/>
        </authorList>
    </citation>
    <scope>NUCLEOTIDE SEQUENCE [LARGE SCALE GENOMIC DNA]</scope>
    <source>
        <strain evidence="8 9">Pt1</strain>
    </source>
</reference>
<dbReference type="Proteomes" id="UP000245934">
    <property type="component" value="Unassembled WGS sequence"/>
</dbReference>
<feature type="coiled-coil region" evidence="6">
    <location>
        <begin position="37"/>
        <end position="64"/>
    </location>
</feature>
<dbReference type="GO" id="GO:0000774">
    <property type="term" value="F:adenyl-nucleotide exchange factor activity"/>
    <property type="evidence" value="ECO:0007669"/>
    <property type="project" value="InterPro"/>
</dbReference>
<gene>
    <name evidence="3 8" type="primary">grpE</name>
    <name evidence="8" type="ORF">DLD82_06485</name>
</gene>
<dbReference type="PRINTS" id="PR00773">
    <property type="entry name" value="GRPEPROTEIN"/>
</dbReference>
<feature type="region of interest" description="Disordered" evidence="7">
    <location>
        <begin position="1"/>
        <end position="37"/>
    </location>
</feature>
<dbReference type="Pfam" id="PF01025">
    <property type="entry name" value="GrpE"/>
    <property type="match status" value="1"/>
</dbReference>
<dbReference type="CDD" id="cd00446">
    <property type="entry name" value="GrpE"/>
    <property type="match status" value="1"/>
</dbReference>
<evidence type="ECO:0000256" key="6">
    <source>
        <dbReference type="SAM" id="Coils"/>
    </source>
</evidence>
<dbReference type="GO" id="GO:0005737">
    <property type="term" value="C:cytoplasm"/>
    <property type="evidence" value="ECO:0007669"/>
    <property type="project" value="UniProtKB-SubCell"/>
</dbReference>
<dbReference type="GeneID" id="97609981"/>
<dbReference type="Gene3D" id="3.90.20.20">
    <property type="match status" value="1"/>
</dbReference>